<reference evidence="1" key="1">
    <citation type="journal article" date="2015" name="Nature">
        <title>Complex archaea that bridge the gap between prokaryotes and eukaryotes.</title>
        <authorList>
            <person name="Spang A."/>
            <person name="Saw J.H."/>
            <person name="Jorgensen S.L."/>
            <person name="Zaremba-Niedzwiedzka K."/>
            <person name="Martijn J."/>
            <person name="Lind A.E."/>
            <person name="van Eijk R."/>
            <person name="Schleper C."/>
            <person name="Guy L."/>
            <person name="Ettema T.J."/>
        </authorList>
    </citation>
    <scope>NUCLEOTIDE SEQUENCE</scope>
</reference>
<evidence type="ECO:0000313" key="1">
    <source>
        <dbReference type="EMBL" id="KKN66377.1"/>
    </source>
</evidence>
<name>A0A0F9SUR7_9ZZZZ</name>
<gene>
    <name evidence="1" type="ORF">LCGC14_0471980</name>
</gene>
<proteinExistence type="predicted"/>
<accession>A0A0F9SUR7</accession>
<dbReference type="EMBL" id="LAZR01000502">
    <property type="protein sequence ID" value="KKN66377.1"/>
    <property type="molecule type" value="Genomic_DNA"/>
</dbReference>
<sequence>MRADPISTARDSDMARHFTPRDEEIVSLSEFVRTVSNKATRTRAEGKRVSYYAGRRLVGYSVDLGRPGQLGFKCVRVA</sequence>
<comment type="caution">
    <text evidence="1">The sequence shown here is derived from an EMBL/GenBank/DDBJ whole genome shotgun (WGS) entry which is preliminary data.</text>
</comment>
<dbReference type="AlphaFoldDB" id="A0A0F9SUR7"/>
<organism evidence="1">
    <name type="scientific">marine sediment metagenome</name>
    <dbReference type="NCBI Taxonomy" id="412755"/>
    <lineage>
        <taxon>unclassified sequences</taxon>
        <taxon>metagenomes</taxon>
        <taxon>ecological metagenomes</taxon>
    </lineage>
</organism>
<protein>
    <submittedName>
        <fullName evidence="1">Uncharacterized protein</fullName>
    </submittedName>
</protein>